<reference evidence="2" key="1">
    <citation type="journal article" date="2020" name="Nature">
        <title>Giant virus diversity and host interactions through global metagenomics.</title>
        <authorList>
            <person name="Schulz F."/>
            <person name="Roux S."/>
            <person name="Paez-Espino D."/>
            <person name="Jungbluth S."/>
            <person name="Walsh D.A."/>
            <person name="Denef V.J."/>
            <person name="McMahon K.D."/>
            <person name="Konstantinidis K.T."/>
            <person name="Eloe-Fadrosh E.A."/>
            <person name="Kyrpides N.C."/>
            <person name="Woyke T."/>
        </authorList>
    </citation>
    <scope>NUCLEOTIDE SEQUENCE</scope>
    <source>
        <strain evidence="2">GVMAG-M-3300018080-19</strain>
    </source>
</reference>
<name>A0A6C0BPC2_9ZZZZ</name>
<dbReference type="EMBL" id="MN739207">
    <property type="protein sequence ID" value="QHS93621.1"/>
    <property type="molecule type" value="Genomic_DNA"/>
</dbReference>
<evidence type="ECO:0000313" key="2">
    <source>
        <dbReference type="EMBL" id="QHS93621.1"/>
    </source>
</evidence>
<organism evidence="2">
    <name type="scientific">viral metagenome</name>
    <dbReference type="NCBI Taxonomy" id="1070528"/>
    <lineage>
        <taxon>unclassified sequences</taxon>
        <taxon>metagenomes</taxon>
        <taxon>organismal metagenomes</taxon>
    </lineage>
</organism>
<evidence type="ECO:0000256" key="1">
    <source>
        <dbReference type="SAM" id="MobiDB-lite"/>
    </source>
</evidence>
<dbReference type="AlphaFoldDB" id="A0A6C0BPC2"/>
<sequence>MSESPKTFSLRCVVSMKPVHFTFSSQDLNRSRKKKLGSVSYRKPSPMNKKRKSTTSASTSSKRLRRWMVSSPQLNPQSAMMMHIPPLDLGPPMDMDLTCQEDIDVDALCLAAAGKSKRTLPHVDYALSDGDYGLSDMWETVDPERRSPDQTATWRRPLNTILRRLFSGIITH</sequence>
<proteinExistence type="predicted"/>
<protein>
    <submittedName>
        <fullName evidence="2">Uncharacterized protein</fullName>
    </submittedName>
</protein>
<feature type="region of interest" description="Disordered" evidence="1">
    <location>
        <begin position="32"/>
        <end position="64"/>
    </location>
</feature>
<accession>A0A6C0BPC2</accession>